<evidence type="ECO:0000256" key="3">
    <source>
        <dbReference type="ARBA" id="ARBA00011738"/>
    </source>
</evidence>
<dbReference type="Pfam" id="PF00155">
    <property type="entry name" value="Aminotran_1_2"/>
    <property type="match status" value="1"/>
</dbReference>
<evidence type="ECO:0000313" key="12">
    <source>
        <dbReference type="EMBL" id="PWH05109.1"/>
    </source>
</evidence>
<evidence type="ECO:0000256" key="5">
    <source>
        <dbReference type="ARBA" id="ARBA00022605"/>
    </source>
</evidence>
<dbReference type="EC" id="2.6.1.9" evidence="9"/>
<comment type="pathway">
    <text evidence="9">Amino-acid biosynthesis; L-histidine biosynthesis; L-histidine from 5-phospho-alpha-D-ribose 1-diphosphate: step 7/9.</text>
</comment>
<keyword evidence="4 9" id="KW-0032">Aminotransferase</keyword>
<dbReference type="InterPro" id="IPR015421">
    <property type="entry name" value="PyrdxlP-dep_Trfase_major"/>
</dbReference>
<evidence type="ECO:0000256" key="4">
    <source>
        <dbReference type="ARBA" id="ARBA00022576"/>
    </source>
</evidence>
<feature type="compositionally biased region" description="Low complexity" evidence="10">
    <location>
        <begin position="9"/>
        <end position="27"/>
    </location>
</feature>
<evidence type="ECO:0000256" key="10">
    <source>
        <dbReference type="SAM" id="MobiDB-lite"/>
    </source>
</evidence>
<comment type="cofactor">
    <cofactor evidence="1 9">
        <name>pyridoxal 5'-phosphate</name>
        <dbReference type="ChEBI" id="CHEBI:597326"/>
    </cofactor>
</comment>
<dbReference type="GO" id="GO:0030170">
    <property type="term" value="F:pyridoxal phosphate binding"/>
    <property type="evidence" value="ECO:0007669"/>
    <property type="project" value="InterPro"/>
</dbReference>
<keyword evidence="13" id="KW-1185">Reference proteome</keyword>
<proteinExistence type="inferred from homology"/>
<dbReference type="InterPro" id="IPR005861">
    <property type="entry name" value="HisP_aminotrans"/>
</dbReference>
<evidence type="ECO:0000256" key="9">
    <source>
        <dbReference type="HAMAP-Rule" id="MF_01023"/>
    </source>
</evidence>
<reference evidence="12 13" key="1">
    <citation type="submission" date="2018-05" db="EMBL/GenBank/DDBJ databases">
        <title>Brachybacterium sp. M1HQ-2T, whole genome shotgun sequence.</title>
        <authorList>
            <person name="Tuo L."/>
        </authorList>
    </citation>
    <scope>NUCLEOTIDE SEQUENCE [LARGE SCALE GENOMIC DNA]</scope>
    <source>
        <strain evidence="12 13">M1HQ-2</strain>
    </source>
</reference>
<dbReference type="RefSeq" id="WP_109276849.1">
    <property type="nucleotide sequence ID" value="NZ_QFKX01000007.1"/>
</dbReference>
<feature type="modified residue" description="N6-(pyridoxal phosphate)lysine" evidence="9">
    <location>
        <position position="257"/>
    </location>
</feature>
<dbReference type="AlphaFoldDB" id="A0A2U2RGW0"/>
<dbReference type="GO" id="GO:0004400">
    <property type="term" value="F:histidinol-phosphate transaminase activity"/>
    <property type="evidence" value="ECO:0007669"/>
    <property type="project" value="UniProtKB-UniRule"/>
</dbReference>
<accession>A0A2U2RGW0</accession>
<dbReference type="InterPro" id="IPR004839">
    <property type="entry name" value="Aminotransferase_I/II_large"/>
</dbReference>
<dbReference type="OrthoDB" id="9809616at2"/>
<keyword evidence="5 9" id="KW-0028">Amino-acid biosynthesis</keyword>
<dbReference type="CDD" id="cd00609">
    <property type="entry name" value="AAT_like"/>
    <property type="match status" value="1"/>
</dbReference>
<dbReference type="UniPathway" id="UPA00031">
    <property type="reaction ID" value="UER00012"/>
</dbReference>
<evidence type="ECO:0000256" key="8">
    <source>
        <dbReference type="ARBA" id="ARBA00023102"/>
    </source>
</evidence>
<comment type="catalytic activity">
    <reaction evidence="9">
        <text>L-histidinol phosphate + 2-oxoglutarate = 3-(imidazol-4-yl)-2-oxopropyl phosphate + L-glutamate</text>
        <dbReference type="Rhea" id="RHEA:23744"/>
        <dbReference type="ChEBI" id="CHEBI:16810"/>
        <dbReference type="ChEBI" id="CHEBI:29985"/>
        <dbReference type="ChEBI" id="CHEBI:57766"/>
        <dbReference type="ChEBI" id="CHEBI:57980"/>
        <dbReference type="EC" id="2.6.1.9"/>
    </reaction>
</comment>
<keyword evidence="7 9" id="KW-0663">Pyridoxal phosphate</keyword>
<dbReference type="Proteomes" id="UP000245590">
    <property type="component" value="Unassembled WGS sequence"/>
</dbReference>
<evidence type="ECO:0000256" key="2">
    <source>
        <dbReference type="ARBA" id="ARBA00007970"/>
    </source>
</evidence>
<dbReference type="Gene3D" id="3.40.640.10">
    <property type="entry name" value="Type I PLP-dependent aspartate aminotransferase-like (Major domain)"/>
    <property type="match status" value="1"/>
</dbReference>
<dbReference type="PROSITE" id="PS00599">
    <property type="entry name" value="AA_TRANSFER_CLASS_2"/>
    <property type="match status" value="1"/>
</dbReference>
<dbReference type="InterPro" id="IPR015424">
    <property type="entry name" value="PyrdxlP-dep_Trfase"/>
</dbReference>
<comment type="similarity">
    <text evidence="2 9">Belongs to the class-II pyridoxal-phosphate-dependent aminotransferase family. Histidinol-phosphate aminotransferase subfamily.</text>
</comment>
<evidence type="ECO:0000256" key="1">
    <source>
        <dbReference type="ARBA" id="ARBA00001933"/>
    </source>
</evidence>
<evidence type="ECO:0000259" key="11">
    <source>
        <dbReference type="Pfam" id="PF00155"/>
    </source>
</evidence>
<dbReference type="InterPro" id="IPR015422">
    <property type="entry name" value="PyrdxlP-dep_Trfase_small"/>
</dbReference>
<feature type="domain" description="Aminotransferase class I/classII large" evidence="11">
    <location>
        <begin position="54"/>
        <end position="387"/>
    </location>
</feature>
<feature type="compositionally biased region" description="Basic and acidic residues" evidence="10">
    <location>
        <begin position="30"/>
        <end position="39"/>
    </location>
</feature>
<dbReference type="GO" id="GO:0000105">
    <property type="term" value="P:L-histidine biosynthetic process"/>
    <property type="evidence" value="ECO:0007669"/>
    <property type="project" value="UniProtKB-UniRule"/>
</dbReference>
<evidence type="ECO:0000313" key="13">
    <source>
        <dbReference type="Proteomes" id="UP000245590"/>
    </source>
</evidence>
<dbReference type="PANTHER" id="PTHR42885:SF2">
    <property type="entry name" value="HISTIDINOL-PHOSPHATE AMINOTRANSFERASE"/>
    <property type="match status" value="1"/>
</dbReference>
<protein>
    <recommendedName>
        <fullName evidence="9">Histidinol-phosphate aminotransferase</fullName>
        <ecNumber evidence="9">2.6.1.9</ecNumber>
    </recommendedName>
    <alternativeName>
        <fullName evidence="9">Imidazole acetol-phosphate transaminase</fullName>
    </alternativeName>
</protein>
<name>A0A2U2RGW0_9MICO</name>
<gene>
    <name evidence="9" type="primary">hisC</name>
    <name evidence="12" type="ORF">DEO23_15050</name>
</gene>
<organism evidence="12 13">
    <name type="scientific">Brachybacterium endophyticum</name>
    <dbReference type="NCBI Taxonomy" id="2182385"/>
    <lineage>
        <taxon>Bacteria</taxon>
        <taxon>Bacillati</taxon>
        <taxon>Actinomycetota</taxon>
        <taxon>Actinomycetes</taxon>
        <taxon>Micrococcales</taxon>
        <taxon>Dermabacteraceae</taxon>
        <taxon>Brachybacterium</taxon>
    </lineage>
</organism>
<comment type="subunit">
    <text evidence="3 9">Homodimer.</text>
</comment>
<dbReference type="EMBL" id="QFKX01000007">
    <property type="protein sequence ID" value="PWH05109.1"/>
    <property type="molecule type" value="Genomic_DNA"/>
</dbReference>
<feature type="region of interest" description="Disordered" evidence="10">
    <location>
        <begin position="1"/>
        <end position="44"/>
    </location>
</feature>
<dbReference type="SUPFAM" id="SSF53383">
    <property type="entry name" value="PLP-dependent transferases"/>
    <property type="match status" value="1"/>
</dbReference>
<comment type="caution">
    <text evidence="12">The sequence shown here is derived from an EMBL/GenBank/DDBJ whole genome shotgun (WGS) entry which is preliminary data.</text>
</comment>
<dbReference type="HAMAP" id="MF_01023">
    <property type="entry name" value="HisC_aminotrans_2"/>
    <property type="match status" value="1"/>
</dbReference>
<evidence type="ECO:0000256" key="7">
    <source>
        <dbReference type="ARBA" id="ARBA00022898"/>
    </source>
</evidence>
<dbReference type="InterPro" id="IPR001917">
    <property type="entry name" value="Aminotrans_II_pyridoxalP_BS"/>
</dbReference>
<keyword evidence="6 9" id="KW-0808">Transferase</keyword>
<evidence type="ECO:0000256" key="6">
    <source>
        <dbReference type="ARBA" id="ARBA00022679"/>
    </source>
</evidence>
<dbReference type="NCBIfam" id="NF002877">
    <property type="entry name" value="PRK03317.1"/>
    <property type="match status" value="1"/>
</dbReference>
<keyword evidence="8 9" id="KW-0368">Histidine biosynthesis</keyword>
<sequence>MPVSSRPDVAAPARPAATHAAAPTPVREGLPPRREDLRGVDPYGAPQIDVPHLLNVNENPVGPSAALAEDLGRAVREAAGGLNRYPDREFTALREDLADYLAAESGIPAPPVASVWAANGSNEIMHQLLLAYGGPGRTALGFTPHYSMYPEYARDTYTDWVVADRGPAPEFALTAEDVTAAIAAHRPDIVVLTSPNNPTGTALAPDVVSAAAQALLPTAGMLVVDEAYGEFRRDGVPSALELLPQFPNLVVTRTMSKAFALAGGRLGYLVADPAIVDSVRVVRLPYHLSAVTQAVARTALAHREELLGKVDQLRTARDALFEHLRERGHLTAPSDANFIYFVPLLHRAADRHQVWQALLERGVLIREVGPEPWMRVSVGTDEDNAAFRTALEEADPR</sequence>
<dbReference type="PANTHER" id="PTHR42885">
    <property type="entry name" value="HISTIDINOL-PHOSPHATE AMINOTRANSFERASE-RELATED"/>
    <property type="match status" value="1"/>
</dbReference>
<dbReference type="Gene3D" id="3.90.1150.10">
    <property type="entry name" value="Aspartate Aminotransferase, domain 1"/>
    <property type="match status" value="1"/>
</dbReference>